<comment type="caution">
    <text evidence="2">The sequence shown here is derived from an EMBL/GenBank/DDBJ whole genome shotgun (WGS) entry which is preliminary data.</text>
</comment>
<name>A0ABV0ULX3_9TELE</name>
<gene>
    <name evidence="2" type="ORF">ILYODFUR_036281</name>
</gene>
<feature type="region of interest" description="Disordered" evidence="1">
    <location>
        <begin position="50"/>
        <end position="78"/>
    </location>
</feature>
<evidence type="ECO:0000313" key="3">
    <source>
        <dbReference type="Proteomes" id="UP001482620"/>
    </source>
</evidence>
<sequence>MKAVLHGCCFWPLQRSGIPGALHIYVLRTAIILRSDRCSCYCWRSSERIELQPRSSRSGGADSGGVAPYNNRPQMGMEGVSKNESHIHQYCRETVKVLVSIA</sequence>
<keyword evidence="3" id="KW-1185">Reference proteome</keyword>
<dbReference type="Proteomes" id="UP001482620">
    <property type="component" value="Unassembled WGS sequence"/>
</dbReference>
<accession>A0ABV0ULX3</accession>
<reference evidence="2 3" key="1">
    <citation type="submission" date="2021-06" db="EMBL/GenBank/DDBJ databases">
        <authorList>
            <person name="Palmer J.M."/>
        </authorList>
    </citation>
    <scope>NUCLEOTIDE SEQUENCE [LARGE SCALE GENOMIC DNA]</scope>
    <source>
        <strain evidence="3">if_2019</strain>
        <tissue evidence="2">Muscle</tissue>
    </source>
</reference>
<protein>
    <submittedName>
        <fullName evidence="2">Uncharacterized protein</fullName>
    </submittedName>
</protein>
<organism evidence="2 3">
    <name type="scientific">Ilyodon furcidens</name>
    <name type="common">goldbreast splitfin</name>
    <dbReference type="NCBI Taxonomy" id="33524"/>
    <lineage>
        <taxon>Eukaryota</taxon>
        <taxon>Metazoa</taxon>
        <taxon>Chordata</taxon>
        <taxon>Craniata</taxon>
        <taxon>Vertebrata</taxon>
        <taxon>Euteleostomi</taxon>
        <taxon>Actinopterygii</taxon>
        <taxon>Neopterygii</taxon>
        <taxon>Teleostei</taxon>
        <taxon>Neoteleostei</taxon>
        <taxon>Acanthomorphata</taxon>
        <taxon>Ovalentaria</taxon>
        <taxon>Atherinomorphae</taxon>
        <taxon>Cyprinodontiformes</taxon>
        <taxon>Goodeidae</taxon>
        <taxon>Ilyodon</taxon>
    </lineage>
</organism>
<dbReference type="EMBL" id="JAHRIQ010076802">
    <property type="protein sequence ID" value="MEQ2246240.1"/>
    <property type="molecule type" value="Genomic_DNA"/>
</dbReference>
<evidence type="ECO:0000313" key="2">
    <source>
        <dbReference type="EMBL" id="MEQ2246240.1"/>
    </source>
</evidence>
<proteinExistence type="predicted"/>
<evidence type="ECO:0000256" key="1">
    <source>
        <dbReference type="SAM" id="MobiDB-lite"/>
    </source>
</evidence>